<protein>
    <recommendedName>
        <fullName evidence="3">DUF3122 domain-containing protein</fullName>
    </recommendedName>
</protein>
<accession>A0A2T1EG07</accession>
<keyword evidence="2" id="KW-1185">Reference proteome</keyword>
<proteinExistence type="predicted"/>
<dbReference type="AlphaFoldDB" id="A0A2T1EG07"/>
<reference evidence="1 2" key="2">
    <citation type="submission" date="2018-03" db="EMBL/GenBank/DDBJ databases">
        <title>The ancient ancestry and fast evolution of plastids.</title>
        <authorList>
            <person name="Moore K.R."/>
            <person name="Magnabosco C."/>
            <person name="Momper L."/>
            <person name="Gold D.A."/>
            <person name="Bosak T."/>
            <person name="Fournier G.P."/>
        </authorList>
    </citation>
    <scope>NUCLEOTIDE SEQUENCE [LARGE SCALE GENOMIC DNA]</scope>
    <source>
        <strain evidence="1 2">ULC18</strain>
    </source>
</reference>
<comment type="caution">
    <text evidence="1">The sequence shown here is derived from an EMBL/GenBank/DDBJ whole genome shotgun (WGS) entry which is preliminary data.</text>
</comment>
<reference evidence="2" key="1">
    <citation type="submission" date="2018-02" db="EMBL/GenBank/DDBJ databases">
        <authorList>
            <person name="Moore K."/>
            <person name="Momper L."/>
        </authorList>
    </citation>
    <scope>NUCLEOTIDE SEQUENCE [LARGE SCALE GENOMIC DNA]</scope>
    <source>
        <strain evidence="2">ULC18</strain>
    </source>
</reference>
<evidence type="ECO:0008006" key="3">
    <source>
        <dbReference type="Google" id="ProtNLM"/>
    </source>
</evidence>
<dbReference type="Proteomes" id="UP000239576">
    <property type="component" value="Unassembled WGS sequence"/>
</dbReference>
<dbReference type="OrthoDB" id="463245at2"/>
<name>A0A2T1EG07_9CYAN</name>
<dbReference type="InterPro" id="IPR021469">
    <property type="entry name" value="DUF3122"/>
</dbReference>
<sequence>MNSILRFIGASLILATLVWTLTANLAIAPVQAAIRQLEEAPGQLVWQSRQTLKDEHGGSWQAIAFKRVRPDGSAHIYLRLVGFPGTADLDHSQPLTLTNSLGKTLTAADISSDMFTDKTQIKTDMGQYDLQPILMQLEPAMPLQLTLPTLDQEKISLNVSPTVVEEWRSLTDQK</sequence>
<gene>
    <name evidence="1" type="ORF">C7B82_07295</name>
</gene>
<evidence type="ECO:0000313" key="1">
    <source>
        <dbReference type="EMBL" id="PSB31633.1"/>
    </source>
</evidence>
<evidence type="ECO:0000313" key="2">
    <source>
        <dbReference type="Proteomes" id="UP000239576"/>
    </source>
</evidence>
<organism evidence="1 2">
    <name type="scientific">Stenomitos frigidus ULC18</name>
    <dbReference type="NCBI Taxonomy" id="2107698"/>
    <lineage>
        <taxon>Bacteria</taxon>
        <taxon>Bacillati</taxon>
        <taxon>Cyanobacteriota</taxon>
        <taxon>Cyanophyceae</taxon>
        <taxon>Leptolyngbyales</taxon>
        <taxon>Leptolyngbyaceae</taxon>
        <taxon>Stenomitos</taxon>
    </lineage>
</organism>
<dbReference type="Pfam" id="PF11320">
    <property type="entry name" value="DUF3122"/>
    <property type="match status" value="1"/>
</dbReference>
<dbReference type="EMBL" id="PVWK01000034">
    <property type="protein sequence ID" value="PSB31633.1"/>
    <property type="molecule type" value="Genomic_DNA"/>
</dbReference>